<protein>
    <submittedName>
        <fullName evidence="8">Site-specific integrase</fullName>
    </submittedName>
</protein>
<name>A0A6L9W6K4_9ACTN</name>
<dbReference type="PROSITE" id="PS51898">
    <property type="entry name" value="TYR_RECOMBINASE"/>
    <property type="match status" value="1"/>
</dbReference>
<dbReference type="Pfam" id="PF00589">
    <property type="entry name" value="Phage_integrase"/>
    <property type="match status" value="1"/>
</dbReference>
<dbReference type="Gene3D" id="1.10.443.10">
    <property type="entry name" value="Intergrase catalytic core"/>
    <property type="match status" value="1"/>
</dbReference>
<dbReference type="InterPro" id="IPR050090">
    <property type="entry name" value="Tyrosine_recombinase_XerCD"/>
</dbReference>
<dbReference type="Gene3D" id="1.10.150.130">
    <property type="match status" value="1"/>
</dbReference>
<sequence>MASVEKRIRDGRTTYQARWRDDQGRQRKKSFPKKGDADRYAATVEADKLRGTYIEPSRITVAEYAQRWAESRPHRPTTARRTEMMVRLHIAGTRLGGRRLADVRPSEVQAWATDRGKVLAPTTLRQTVGLLRSVYAAAVLDRLVASSPVVRVQLPRHEKERVVPLTVEQVAALAAALPGRYRAMVVVQAGLGLRIGELLALRVENVDFLRRTVRIEWQFTVGSKGERSEPKTPRSKRTIPAPHVVLDALAAHLAAYRAGDDGTIFTTRMGSPLGHVYYGYDLLGRAATKAGLPEGTTSHDLRHHYASVLLAAGESVVAIAERLGHEDASLVLSTYGHLMPGSDDRTRSAIDSAWATANAACAPNVPRDAPAVR</sequence>
<keyword evidence="2 4" id="KW-0238">DNA-binding</keyword>
<proteinExistence type="inferred from homology"/>
<dbReference type="PANTHER" id="PTHR30349:SF64">
    <property type="entry name" value="PROPHAGE INTEGRASE INTD-RELATED"/>
    <property type="match status" value="1"/>
</dbReference>
<gene>
    <name evidence="8" type="ORF">GCU60_16995</name>
</gene>
<dbReference type="InterPro" id="IPR011010">
    <property type="entry name" value="DNA_brk_join_enz"/>
</dbReference>
<dbReference type="SUPFAM" id="SSF56349">
    <property type="entry name" value="DNA breaking-rejoining enzymes"/>
    <property type="match status" value="1"/>
</dbReference>
<evidence type="ECO:0000313" key="8">
    <source>
        <dbReference type="EMBL" id="NEK87439.1"/>
    </source>
</evidence>
<organism evidence="8 9">
    <name type="scientific">Blastococcus saxobsidens</name>
    <dbReference type="NCBI Taxonomy" id="138336"/>
    <lineage>
        <taxon>Bacteria</taxon>
        <taxon>Bacillati</taxon>
        <taxon>Actinomycetota</taxon>
        <taxon>Actinomycetes</taxon>
        <taxon>Geodermatophilales</taxon>
        <taxon>Geodermatophilaceae</taxon>
        <taxon>Blastococcus</taxon>
    </lineage>
</organism>
<accession>A0A6L9W6K4</accession>
<dbReference type="EMBL" id="JAAGWG010000032">
    <property type="protein sequence ID" value="NEK87439.1"/>
    <property type="molecule type" value="Genomic_DNA"/>
</dbReference>
<dbReference type="GO" id="GO:0006310">
    <property type="term" value="P:DNA recombination"/>
    <property type="evidence" value="ECO:0007669"/>
    <property type="project" value="UniProtKB-KW"/>
</dbReference>
<dbReference type="AlphaFoldDB" id="A0A6L9W6K4"/>
<dbReference type="PROSITE" id="PS51900">
    <property type="entry name" value="CB"/>
    <property type="match status" value="1"/>
</dbReference>
<feature type="domain" description="Tyr recombinase" evidence="6">
    <location>
        <begin position="160"/>
        <end position="351"/>
    </location>
</feature>
<dbReference type="PANTHER" id="PTHR30349">
    <property type="entry name" value="PHAGE INTEGRASE-RELATED"/>
    <property type="match status" value="1"/>
</dbReference>
<evidence type="ECO:0000256" key="3">
    <source>
        <dbReference type="ARBA" id="ARBA00023172"/>
    </source>
</evidence>
<dbReference type="Proteomes" id="UP000479241">
    <property type="component" value="Unassembled WGS sequence"/>
</dbReference>
<dbReference type="CDD" id="cd01189">
    <property type="entry name" value="INT_ICEBs1_C_like"/>
    <property type="match status" value="1"/>
</dbReference>
<comment type="caution">
    <text evidence="8">The sequence shown here is derived from an EMBL/GenBank/DDBJ whole genome shotgun (WGS) entry which is preliminary data.</text>
</comment>
<reference evidence="8 9" key="1">
    <citation type="submission" date="2019-12" db="EMBL/GenBank/DDBJ databases">
        <title>the WGS of Blastococcus saxobsidens 67B17.</title>
        <authorList>
            <person name="Jiang Z."/>
        </authorList>
    </citation>
    <scope>NUCLEOTIDE SEQUENCE [LARGE SCALE GENOMIC DNA]</scope>
    <source>
        <strain evidence="8 9">67B17</strain>
    </source>
</reference>
<keyword evidence="3" id="KW-0233">DNA recombination</keyword>
<feature type="compositionally biased region" description="Basic and acidic residues" evidence="5">
    <location>
        <begin position="1"/>
        <end position="25"/>
    </location>
</feature>
<evidence type="ECO:0000259" key="7">
    <source>
        <dbReference type="PROSITE" id="PS51900"/>
    </source>
</evidence>
<evidence type="ECO:0000259" key="6">
    <source>
        <dbReference type="PROSITE" id="PS51898"/>
    </source>
</evidence>
<comment type="similarity">
    <text evidence="1">Belongs to the 'phage' integrase family.</text>
</comment>
<dbReference type="InterPro" id="IPR002104">
    <property type="entry name" value="Integrase_catalytic"/>
</dbReference>
<dbReference type="GO" id="GO:0003677">
    <property type="term" value="F:DNA binding"/>
    <property type="evidence" value="ECO:0007669"/>
    <property type="project" value="UniProtKB-UniRule"/>
</dbReference>
<evidence type="ECO:0000256" key="1">
    <source>
        <dbReference type="ARBA" id="ARBA00008857"/>
    </source>
</evidence>
<dbReference type="InterPro" id="IPR010998">
    <property type="entry name" value="Integrase_recombinase_N"/>
</dbReference>
<evidence type="ECO:0000256" key="4">
    <source>
        <dbReference type="PROSITE-ProRule" id="PRU01248"/>
    </source>
</evidence>
<dbReference type="RefSeq" id="WP_163207406.1">
    <property type="nucleotide sequence ID" value="NZ_JAAGWG010000032.1"/>
</dbReference>
<dbReference type="InterPro" id="IPR013762">
    <property type="entry name" value="Integrase-like_cat_sf"/>
</dbReference>
<evidence type="ECO:0000256" key="5">
    <source>
        <dbReference type="SAM" id="MobiDB-lite"/>
    </source>
</evidence>
<dbReference type="InterPro" id="IPR044068">
    <property type="entry name" value="CB"/>
</dbReference>
<feature type="region of interest" description="Disordered" evidence="5">
    <location>
        <begin position="1"/>
        <end position="37"/>
    </location>
</feature>
<dbReference type="GO" id="GO:0015074">
    <property type="term" value="P:DNA integration"/>
    <property type="evidence" value="ECO:0007669"/>
    <property type="project" value="InterPro"/>
</dbReference>
<feature type="domain" description="Core-binding (CB)" evidence="7">
    <location>
        <begin position="59"/>
        <end position="139"/>
    </location>
</feature>
<evidence type="ECO:0000313" key="9">
    <source>
        <dbReference type="Proteomes" id="UP000479241"/>
    </source>
</evidence>
<evidence type="ECO:0000256" key="2">
    <source>
        <dbReference type="ARBA" id="ARBA00023125"/>
    </source>
</evidence>